<name>A0A4Y7SNN4_COPMI</name>
<dbReference type="InterPro" id="IPR027417">
    <property type="entry name" value="P-loop_NTPase"/>
</dbReference>
<feature type="compositionally biased region" description="Low complexity" evidence="6">
    <location>
        <begin position="32"/>
        <end position="46"/>
    </location>
</feature>
<feature type="region of interest" description="Disordered" evidence="6">
    <location>
        <begin position="741"/>
        <end position="784"/>
    </location>
</feature>
<reference evidence="8 9" key="1">
    <citation type="journal article" date="2019" name="Nat. Ecol. Evol.">
        <title>Megaphylogeny resolves global patterns of mushroom evolution.</title>
        <authorList>
            <person name="Varga T."/>
            <person name="Krizsan K."/>
            <person name="Foldi C."/>
            <person name="Dima B."/>
            <person name="Sanchez-Garcia M."/>
            <person name="Sanchez-Ramirez S."/>
            <person name="Szollosi G.J."/>
            <person name="Szarkandi J.G."/>
            <person name="Papp V."/>
            <person name="Albert L."/>
            <person name="Andreopoulos W."/>
            <person name="Angelini C."/>
            <person name="Antonin V."/>
            <person name="Barry K.W."/>
            <person name="Bougher N.L."/>
            <person name="Buchanan P."/>
            <person name="Buyck B."/>
            <person name="Bense V."/>
            <person name="Catcheside P."/>
            <person name="Chovatia M."/>
            <person name="Cooper J."/>
            <person name="Damon W."/>
            <person name="Desjardin D."/>
            <person name="Finy P."/>
            <person name="Geml J."/>
            <person name="Haridas S."/>
            <person name="Hughes K."/>
            <person name="Justo A."/>
            <person name="Karasinski D."/>
            <person name="Kautmanova I."/>
            <person name="Kiss B."/>
            <person name="Kocsube S."/>
            <person name="Kotiranta H."/>
            <person name="LaButti K.M."/>
            <person name="Lechner B.E."/>
            <person name="Liimatainen K."/>
            <person name="Lipzen A."/>
            <person name="Lukacs Z."/>
            <person name="Mihaltcheva S."/>
            <person name="Morgado L.N."/>
            <person name="Niskanen T."/>
            <person name="Noordeloos M.E."/>
            <person name="Ohm R.A."/>
            <person name="Ortiz-Santana B."/>
            <person name="Ovrebo C."/>
            <person name="Racz N."/>
            <person name="Riley R."/>
            <person name="Savchenko A."/>
            <person name="Shiryaev A."/>
            <person name="Soop K."/>
            <person name="Spirin V."/>
            <person name="Szebenyi C."/>
            <person name="Tomsovsky M."/>
            <person name="Tulloss R.E."/>
            <person name="Uehling J."/>
            <person name="Grigoriev I.V."/>
            <person name="Vagvolgyi C."/>
            <person name="Papp T."/>
            <person name="Martin F.M."/>
            <person name="Miettinen O."/>
            <person name="Hibbett D.S."/>
            <person name="Nagy L.G."/>
        </authorList>
    </citation>
    <scope>NUCLEOTIDE SEQUENCE [LARGE SCALE GENOMIC DNA]</scope>
    <source>
        <strain evidence="8 9">FP101781</strain>
    </source>
</reference>
<evidence type="ECO:0000256" key="6">
    <source>
        <dbReference type="SAM" id="MobiDB-lite"/>
    </source>
</evidence>
<feature type="compositionally biased region" description="Basic and acidic residues" evidence="6">
    <location>
        <begin position="460"/>
        <end position="479"/>
    </location>
</feature>
<feature type="repeat" description="TPR" evidence="4">
    <location>
        <begin position="539"/>
        <end position="572"/>
    </location>
</feature>
<dbReference type="InterPro" id="IPR019821">
    <property type="entry name" value="Kinesin_motor_CS"/>
</dbReference>
<feature type="region of interest" description="Disordered" evidence="6">
    <location>
        <begin position="361"/>
        <end position="383"/>
    </location>
</feature>
<dbReference type="InterPro" id="IPR001752">
    <property type="entry name" value="Kinesin_motor_dom"/>
</dbReference>
<accession>A0A4Y7SNN4</accession>
<dbReference type="GO" id="GO:0051231">
    <property type="term" value="P:spindle elongation"/>
    <property type="evidence" value="ECO:0007669"/>
    <property type="project" value="TreeGrafter"/>
</dbReference>
<keyword evidence="5" id="KW-0493">Microtubule</keyword>
<evidence type="ECO:0000313" key="8">
    <source>
        <dbReference type="EMBL" id="TEB23311.1"/>
    </source>
</evidence>
<dbReference type="STRING" id="71717.A0A4Y7SNN4"/>
<dbReference type="GO" id="GO:0003777">
    <property type="term" value="F:microtubule motor activity"/>
    <property type="evidence" value="ECO:0007669"/>
    <property type="project" value="InterPro"/>
</dbReference>
<dbReference type="AlphaFoldDB" id="A0A4Y7SNN4"/>
<dbReference type="InterPro" id="IPR027640">
    <property type="entry name" value="Kinesin-like_fam"/>
</dbReference>
<gene>
    <name evidence="8" type="ORF">FA13DRAFT_1798114</name>
</gene>
<evidence type="ECO:0000313" key="9">
    <source>
        <dbReference type="Proteomes" id="UP000298030"/>
    </source>
</evidence>
<dbReference type="GO" id="GO:0007052">
    <property type="term" value="P:mitotic spindle organization"/>
    <property type="evidence" value="ECO:0007669"/>
    <property type="project" value="TreeGrafter"/>
</dbReference>
<feature type="compositionally biased region" description="Basic residues" evidence="6">
    <location>
        <begin position="622"/>
        <end position="636"/>
    </location>
</feature>
<dbReference type="PROSITE" id="PS00411">
    <property type="entry name" value="KINESIN_MOTOR_1"/>
    <property type="match status" value="1"/>
</dbReference>
<keyword evidence="3 5" id="KW-0505">Motor protein</keyword>
<evidence type="ECO:0000256" key="2">
    <source>
        <dbReference type="ARBA" id="ARBA00022840"/>
    </source>
</evidence>
<dbReference type="PRINTS" id="PR00380">
    <property type="entry name" value="KINESINHEAVY"/>
</dbReference>
<feature type="region of interest" description="Disordered" evidence="6">
    <location>
        <begin position="460"/>
        <end position="489"/>
    </location>
</feature>
<dbReference type="PANTHER" id="PTHR47969:SF29">
    <property type="entry name" value="KINESIN-LIKE PROTEIN"/>
    <property type="match status" value="1"/>
</dbReference>
<dbReference type="InterPro" id="IPR036961">
    <property type="entry name" value="Kinesin_motor_dom_sf"/>
</dbReference>
<feature type="binding site" evidence="3">
    <location>
        <begin position="101"/>
        <end position="108"/>
    </location>
    <ligand>
        <name>ATP</name>
        <dbReference type="ChEBI" id="CHEBI:30616"/>
    </ligand>
</feature>
<feature type="region of interest" description="Disordered" evidence="6">
    <location>
        <begin position="26"/>
        <end position="48"/>
    </location>
</feature>
<dbReference type="GO" id="GO:0005524">
    <property type="term" value="F:ATP binding"/>
    <property type="evidence" value="ECO:0007669"/>
    <property type="project" value="UniProtKB-UniRule"/>
</dbReference>
<keyword evidence="2 3" id="KW-0067">ATP-binding</keyword>
<sequence length="784" mass="85772">MAATHKVKIAARLRPRLDGEIIDDQIQVNHNSDTSGGSTSSTAGGSYISVTNPRDQSQVFKFPFSSCYDENSTQDEIFHNDVEPLIDVVYSGVTVTVFAYGVTSSGKTHTMQGTNEQPGVIPRVLQAMFDKKGSLTEHDVSLSVSYMEIYKDEVYDLFVPREGAPKLPVRENEVGMVFVANLSRVAISSSREFDRIYSDEESLSRRDQPQQTLFSVTRGKINLVDLAGSENNKQTGNDSTRMAESAAINKSLSVLGQVVHALNQGASRIPYRNSKLTRILQDALGGNAVGLLICNLAPGVKFRQDTLNTLNFAVRTKNVENKPVINERDNRPQPKQHFSAPTVLPPAGKAATGVLLPASTTGNVTIGHAPRPNSRRRSGRQSLVPVARAPRMSIGGAGAGLYQPFAFPGGASGGGRRLTTIGEAPRPRPSGSGLGLTAEDIDERISRAVEAEVARRMAEKEKEWEAEKKEAAAEAERSMSKSPDTSLPAGVLTPILRKHRDLDDELKMRLQELEKKFEQGNKETQLADLLSPVSKKKTGRAYVALARAHSEKGDLNVALELYRKAESYVPDNMKLKERWILFVIHVFLIETSYRARAQRQMIIEIEWAVKNGKEYVPTPKAPRQHKSKTKHKKSKSKSSTTTTGASNVAFPSANDTNDFTVNEDDMAERENAVPGDASMDVTDLINTSKALFPGSLRAKSLIRSNSPEFGVELTNKDPLNSSAGKRPFEDDDALGEAGLESFAKSPEIQKGLAQKRQRMGVLEEDAEWEPPSAPNAKAHMRGVA</sequence>
<dbReference type="Pfam" id="PF00225">
    <property type="entry name" value="Kinesin"/>
    <property type="match status" value="2"/>
</dbReference>
<dbReference type="OrthoDB" id="3176171at2759"/>
<keyword evidence="9" id="KW-1185">Reference proteome</keyword>
<evidence type="ECO:0000256" key="4">
    <source>
        <dbReference type="PROSITE-ProRule" id="PRU00339"/>
    </source>
</evidence>
<dbReference type="CDD" id="cd00106">
    <property type="entry name" value="KISc"/>
    <property type="match status" value="1"/>
</dbReference>
<feature type="region of interest" description="Disordered" evidence="6">
    <location>
        <begin position="615"/>
        <end position="660"/>
    </location>
</feature>
<dbReference type="GO" id="GO:0005875">
    <property type="term" value="C:microtubule associated complex"/>
    <property type="evidence" value="ECO:0007669"/>
    <property type="project" value="TreeGrafter"/>
</dbReference>
<dbReference type="Proteomes" id="UP000298030">
    <property type="component" value="Unassembled WGS sequence"/>
</dbReference>
<dbReference type="GO" id="GO:0007018">
    <property type="term" value="P:microtubule-based movement"/>
    <property type="evidence" value="ECO:0007669"/>
    <property type="project" value="InterPro"/>
</dbReference>
<feature type="region of interest" description="Disordered" evidence="6">
    <location>
        <begin position="713"/>
        <end position="732"/>
    </location>
</feature>
<dbReference type="GO" id="GO:0005874">
    <property type="term" value="C:microtubule"/>
    <property type="evidence" value="ECO:0007669"/>
    <property type="project" value="UniProtKB-KW"/>
</dbReference>
<protein>
    <recommendedName>
        <fullName evidence="5">Kinesin-like protein</fullName>
    </recommendedName>
</protein>
<comment type="similarity">
    <text evidence="3 5">Belongs to the TRAFAC class myosin-kinesin ATPase superfamily. Kinesin family.</text>
</comment>
<dbReference type="EMBL" id="QPFP01000079">
    <property type="protein sequence ID" value="TEB23311.1"/>
    <property type="molecule type" value="Genomic_DNA"/>
</dbReference>
<dbReference type="InterPro" id="IPR019734">
    <property type="entry name" value="TPR_rpt"/>
</dbReference>
<feature type="region of interest" description="Disordered" evidence="6">
    <location>
        <begin position="325"/>
        <end position="344"/>
    </location>
</feature>
<evidence type="ECO:0000259" key="7">
    <source>
        <dbReference type="PROSITE" id="PS50067"/>
    </source>
</evidence>
<feature type="domain" description="Kinesin motor" evidence="7">
    <location>
        <begin position="6"/>
        <end position="319"/>
    </location>
</feature>
<dbReference type="SUPFAM" id="SSF52540">
    <property type="entry name" value="P-loop containing nucleoside triphosphate hydrolases"/>
    <property type="match status" value="1"/>
</dbReference>
<comment type="caution">
    <text evidence="8">The sequence shown here is derived from an EMBL/GenBank/DDBJ whole genome shotgun (WGS) entry which is preliminary data.</text>
</comment>
<dbReference type="SMART" id="SM00129">
    <property type="entry name" value="KISc"/>
    <property type="match status" value="1"/>
</dbReference>
<dbReference type="PROSITE" id="PS50005">
    <property type="entry name" value="TPR"/>
    <property type="match status" value="1"/>
</dbReference>
<keyword evidence="4" id="KW-0802">TPR repeat</keyword>
<evidence type="ECO:0000256" key="1">
    <source>
        <dbReference type="ARBA" id="ARBA00022741"/>
    </source>
</evidence>
<dbReference type="GO" id="GO:0008017">
    <property type="term" value="F:microtubule binding"/>
    <property type="evidence" value="ECO:0007669"/>
    <property type="project" value="InterPro"/>
</dbReference>
<evidence type="ECO:0000256" key="5">
    <source>
        <dbReference type="RuleBase" id="RU000394"/>
    </source>
</evidence>
<dbReference type="PANTHER" id="PTHR47969">
    <property type="entry name" value="CHROMOSOME-ASSOCIATED KINESIN KIF4A-RELATED"/>
    <property type="match status" value="1"/>
</dbReference>
<proteinExistence type="inferred from homology"/>
<dbReference type="PROSITE" id="PS50067">
    <property type="entry name" value="KINESIN_MOTOR_2"/>
    <property type="match status" value="1"/>
</dbReference>
<dbReference type="Gene3D" id="3.40.850.10">
    <property type="entry name" value="Kinesin motor domain"/>
    <property type="match status" value="2"/>
</dbReference>
<keyword evidence="1 3" id="KW-0547">Nucleotide-binding</keyword>
<evidence type="ECO:0000256" key="3">
    <source>
        <dbReference type="PROSITE-ProRule" id="PRU00283"/>
    </source>
</evidence>
<organism evidence="8 9">
    <name type="scientific">Coprinellus micaceus</name>
    <name type="common">Glistening ink-cap mushroom</name>
    <name type="synonym">Coprinus micaceus</name>
    <dbReference type="NCBI Taxonomy" id="71717"/>
    <lineage>
        <taxon>Eukaryota</taxon>
        <taxon>Fungi</taxon>
        <taxon>Dikarya</taxon>
        <taxon>Basidiomycota</taxon>
        <taxon>Agaricomycotina</taxon>
        <taxon>Agaricomycetes</taxon>
        <taxon>Agaricomycetidae</taxon>
        <taxon>Agaricales</taxon>
        <taxon>Agaricineae</taxon>
        <taxon>Psathyrellaceae</taxon>
        <taxon>Coprinellus</taxon>
    </lineage>
</organism>